<evidence type="ECO:0000256" key="3">
    <source>
        <dbReference type="ARBA" id="ARBA00022475"/>
    </source>
</evidence>
<proteinExistence type="inferred from homology"/>
<protein>
    <submittedName>
        <fullName evidence="7">CDP-glycerol glycerophosphotransferase family protein</fullName>
    </submittedName>
</protein>
<dbReference type="RefSeq" id="WP_186938104.1">
    <property type="nucleotide sequence ID" value="NZ_JACOOA010000001.1"/>
</dbReference>
<comment type="subcellular location">
    <subcellularLocation>
        <location evidence="1">Cell membrane</location>
        <topology evidence="1">Peripheral membrane protein</topology>
    </subcellularLocation>
</comment>
<dbReference type="InterPro" id="IPR051612">
    <property type="entry name" value="Teichoic_Acid_Biosynth"/>
</dbReference>
<keyword evidence="8" id="KW-1185">Reference proteome</keyword>
<keyword evidence="3" id="KW-1003">Cell membrane</keyword>
<evidence type="ECO:0000256" key="2">
    <source>
        <dbReference type="ARBA" id="ARBA00010488"/>
    </source>
</evidence>
<dbReference type="Proteomes" id="UP000622448">
    <property type="component" value="Unassembled WGS sequence"/>
</dbReference>
<organism evidence="7 8">
    <name type="scientific">Eggerthella hominis</name>
    <dbReference type="NCBI Taxonomy" id="2763043"/>
    <lineage>
        <taxon>Bacteria</taxon>
        <taxon>Bacillati</taxon>
        <taxon>Actinomycetota</taxon>
        <taxon>Coriobacteriia</taxon>
        <taxon>Eggerthellales</taxon>
        <taxon>Eggerthellaceae</taxon>
        <taxon>Eggerthella</taxon>
    </lineage>
</organism>
<dbReference type="PANTHER" id="PTHR37316:SF3">
    <property type="entry name" value="TEICHOIC ACID GLYCEROL-PHOSPHATE TRANSFERASE"/>
    <property type="match status" value="1"/>
</dbReference>
<dbReference type="PANTHER" id="PTHR37316">
    <property type="entry name" value="TEICHOIC ACID GLYCEROL-PHOSPHATE PRIMASE"/>
    <property type="match status" value="1"/>
</dbReference>
<dbReference type="InterPro" id="IPR007554">
    <property type="entry name" value="Glycerophosphate_synth"/>
</dbReference>
<dbReference type="Gene3D" id="3.40.50.11820">
    <property type="match status" value="1"/>
</dbReference>
<accession>A0ABR7BPD7</accession>
<comment type="caution">
    <text evidence="7">The sequence shown here is derived from an EMBL/GenBank/DDBJ whole genome shotgun (WGS) entry which is preliminary data.</text>
</comment>
<evidence type="ECO:0000313" key="7">
    <source>
        <dbReference type="EMBL" id="MBC5583491.1"/>
    </source>
</evidence>
<reference evidence="7 8" key="1">
    <citation type="submission" date="2020-08" db="EMBL/GenBank/DDBJ databases">
        <title>Genome public.</title>
        <authorList>
            <person name="Liu C."/>
            <person name="Sun Q."/>
        </authorList>
    </citation>
    <scope>NUCLEOTIDE SEQUENCE [LARGE SCALE GENOMIC DNA]</scope>
    <source>
        <strain evidence="7 8">NSJ-70</strain>
    </source>
</reference>
<sequence length="381" mass="43612">MSFKKLLVTCAKAVFNALYRLFGLLGRRDEVLFVSRQSEKPSLDFLECGAEFQKRGCRPVYLARRLTRKTLVAYAFHTLKETYHLARCRVCVLDRYDPVVSLIRFDCEPSKEVDSARHREFPRVPVILQLWHAFGAFKKFGYQTIDVSEGHSDQEAALFRIHRNYSWVICSGEGARDAFAEAFSYPRNRVLPLCRPEYRKLIEIRDVVAGSCNASLTSLLFVPTVRKYDKTAHPFRDLHGVRDHLFDSERYESLWAFHPLETGEEASLGVPPALLNAEYVITDYSSIVYEAYLLGKRAVFYIPDIDHYRRSPGLNSDPALLCPDLVAFSAQELVAKLDAWRNDPDSYPFDQFERFVGDSFEGASDDPALAIVEFALSTMSR</sequence>
<evidence type="ECO:0000256" key="4">
    <source>
        <dbReference type="ARBA" id="ARBA00022679"/>
    </source>
</evidence>
<dbReference type="InterPro" id="IPR043149">
    <property type="entry name" value="TagF_N"/>
</dbReference>
<dbReference type="InterPro" id="IPR043148">
    <property type="entry name" value="TagF_C"/>
</dbReference>
<keyword evidence="5" id="KW-0777">Teichoic acid biosynthesis</keyword>
<gene>
    <name evidence="7" type="ORF">H8S61_04690</name>
</gene>
<dbReference type="EMBL" id="JACOOA010000001">
    <property type="protein sequence ID" value="MBC5583491.1"/>
    <property type="molecule type" value="Genomic_DNA"/>
</dbReference>
<evidence type="ECO:0000256" key="5">
    <source>
        <dbReference type="ARBA" id="ARBA00022944"/>
    </source>
</evidence>
<dbReference type="Gene3D" id="3.40.50.12580">
    <property type="match status" value="1"/>
</dbReference>
<evidence type="ECO:0000256" key="1">
    <source>
        <dbReference type="ARBA" id="ARBA00004202"/>
    </source>
</evidence>
<dbReference type="Pfam" id="PF04464">
    <property type="entry name" value="Glyphos_transf"/>
    <property type="match status" value="1"/>
</dbReference>
<comment type="similarity">
    <text evidence="2">Belongs to the CDP-glycerol glycerophosphotransferase family.</text>
</comment>
<name>A0ABR7BPD7_9ACTN</name>
<evidence type="ECO:0000256" key="6">
    <source>
        <dbReference type="ARBA" id="ARBA00023136"/>
    </source>
</evidence>
<keyword evidence="6" id="KW-0472">Membrane</keyword>
<evidence type="ECO:0000313" key="8">
    <source>
        <dbReference type="Proteomes" id="UP000622448"/>
    </source>
</evidence>
<keyword evidence="4" id="KW-0808">Transferase</keyword>